<evidence type="ECO:0008006" key="11">
    <source>
        <dbReference type="Google" id="ProtNLM"/>
    </source>
</evidence>
<dbReference type="PANTHER" id="PTHR43829:SF9">
    <property type="entry name" value="AQUAPORIN-9"/>
    <property type="match status" value="1"/>
</dbReference>
<dbReference type="Pfam" id="PF00230">
    <property type="entry name" value="MIP"/>
    <property type="match status" value="1"/>
</dbReference>
<dbReference type="PRINTS" id="PR00783">
    <property type="entry name" value="MINTRINSICP"/>
</dbReference>
<feature type="transmembrane region" description="Helical" evidence="8">
    <location>
        <begin position="310"/>
        <end position="331"/>
    </location>
</feature>
<keyword evidence="3 7" id="KW-0813">Transport</keyword>
<proteinExistence type="inferred from homology"/>
<dbReference type="SUPFAM" id="SSF81338">
    <property type="entry name" value="Aquaporin-like"/>
    <property type="match status" value="1"/>
</dbReference>
<evidence type="ECO:0000256" key="5">
    <source>
        <dbReference type="ARBA" id="ARBA00022989"/>
    </source>
</evidence>
<dbReference type="InterPro" id="IPR023271">
    <property type="entry name" value="Aquaporin-like"/>
</dbReference>
<feature type="transmembrane region" description="Helical" evidence="8">
    <location>
        <begin position="225"/>
        <end position="245"/>
    </location>
</feature>
<comment type="similarity">
    <text evidence="2 7">Belongs to the MIP/aquaporin (TC 1.A.8) family.</text>
</comment>
<sequence>MSTRQSIADNAEPQTQTAVLRASMSSAIVDATAGCWSPRDSFAAHKGDAAVQVPLLVPSPRAARRQLVRKAAAEMLGTYLLVLFGIGSVACAVLTGALVGLWQSAAIWGCGATVAIYLTASISGAQLNPAVTLAMALFNHHTKFAWSNVPAYVLGQFAGAILAGATNLAMWSTFIQRYETLHGVSRSGQPNCATTSMILGANFPNPATFAPADTASNPAWLVTPAHAMLSEALGTAILMLTIFMVTDRANSAIDPKAAPAVIGATLAALIGVFAPITQGSYNPARDFGPRLVAWLAGWGECALPGPSGGFWVYLVGPIIGAVFAGLLYTFVFRVSDEELESERTM</sequence>
<keyword evidence="6 8" id="KW-0472">Membrane</keyword>
<dbReference type="PANTHER" id="PTHR43829">
    <property type="entry name" value="AQUAPORIN OR AQUAGLYCEROPORIN RELATED"/>
    <property type="match status" value="1"/>
</dbReference>
<evidence type="ECO:0000256" key="7">
    <source>
        <dbReference type="RuleBase" id="RU000477"/>
    </source>
</evidence>
<dbReference type="PROSITE" id="PS00221">
    <property type="entry name" value="MIP"/>
    <property type="match status" value="1"/>
</dbReference>
<dbReference type="InterPro" id="IPR022357">
    <property type="entry name" value="MIP_CS"/>
</dbReference>
<evidence type="ECO:0000256" key="2">
    <source>
        <dbReference type="ARBA" id="ARBA00006175"/>
    </source>
</evidence>
<evidence type="ECO:0000313" key="10">
    <source>
        <dbReference type="Proteomes" id="UP001527925"/>
    </source>
</evidence>
<dbReference type="InterPro" id="IPR050363">
    <property type="entry name" value="MIP/Aquaporin"/>
</dbReference>
<dbReference type="InterPro" id="IPR000425">
    <property type="entry name" value="MIP"/>
</dbReference>
<evidence type="ECO:0000256" key="3">
    <source>
        <dbReference type="ARBA" id="ARBA00022448"/>
    </source>
</evidence>
<feature type="transmembrane region" description="Helical" evidence="8">
    <location>
        <begin position="149"/>
        <end position="171"/>
    </location>
</feature>
<evidence type="ECO:0000256" key="6">
    <source>
        <dbReference type="ARBA" id="ARBA00023136"/>
    </source>
</evidence>
<reference evidence="9 10" key="1">
    <citation type="submission" date="2023-09" db="EMBL/GenBank/DDBJ databases">
        <title>Pangenome analysis of Batrachochytrium dendrobatidis and related Chytrids.</title>
        <authorList>
            <person name="Yacoub M.N."/>
            <person name="Stajich J.E."/>
            <person name="James T.Y."/>
        </authorList>
    </citation>
    <scope>NUCLEOTIDE SEQUENCE [LARGE SCALE GENOMIC DNA]</scope>
    <source>
        <strain evidence="9 10">JEL0888</strain>
    </source>
</reference>
<name>A0ABR4N8R6_9FUNG</name>
<evidence type="ECO:0000313" key="9">
    <source>
        <dbReference type="EMBL" id="KAL2915913.1"/>
    </source>
</evidence>
<comment type="caution">
    <text evidence="9">The sequence shown here is derived from an EMBL/GenBank/DDBJ whole genome shotgun (WGS) entry which is preliminary data.</text>
</comment>
<evidence type="ECO:0000256" key="8">
    <source>
        <dbReference type="SAM" id="Phobius"/>
    </source>
</evidence>
<evidence type="ECO:0000256" key="1">
    <source>
        <dbReference type="ARBA" id="ARBA00004141"/>
    </source>
</evidence>
<organism evidence="9 10">
    <name type="scientific">Polyrhizophydium stewartii</name>
    <dbReference type="NCBI Taxonomy" id="2732419"/>
    <lineage>
        <taxon>Eukaryota</taxon>
        <taxon>Fungi</taxon>
        <taxon>Fungi incertae sedis</taxon>
        <taxon>Chytridiomycota</taxon>
        <taxon>Chytridiomycota incertae sedis</taxon>
        <taxon>Chytridiomycetes</taxon>
        <taxon>Rhizophydiales</taxon>
        <taxon>Rhizophydiales incertae sedis</taxon>
        <taxon>Polyrhizophydium</taxon>
    </lineage>
</organism>
<keyword evidence="10" id="KW-1185">Reference proteome</keyword>
<gene>
    <name evidence="9" type="ORF">HK105_204617</name>
</gene>
<dbReference type="Proteomes" id="UP001527925">
    <property type="component" value="Unassembled WGS sequence"/>
</dbReference>
<comment type="subcellular location">
    <subcellularLocation>
        <location evidence="1">Membrane</location>
        <topology evidence="1">Multi-pass membrane protein</topology>
    </subcellularLocation>
</comment>
<keyword evidence="4 7" id="KW-0812">Transmembrane</keyword>
<feature type="transmembrane region" description="Helical" evidence="8">
    <location>
        <begin position="114"/>
        <end position="137"/>
    </location>
</feature>
<protein>
    <recommendedName>
        <fullName evidence="11">Aquaporin</fullName>
    </recommendedName>
</protein>
<keyword evidence="5 8" id="KW-1133">Transmembrane helix</keyword>
<feature type="transmembrane region" description="Helical" evidence="8">
    <location>
        <begin position="257"/>
        <end position="276"/>
    </location>
</feature>
<evidence type="ECO:0000256" key="4">
    <source>
        <dbReference type="ARBA" id="ARBA00022692"/>
    </source>
</evidence>
<accession>A0ABR4N8R6</accession>
<feature type="transmembrane region" description="Helical" evidence="8">
    <location>
        <begin position="79"/>
        <end position="102"/>
    </location>
</feature>
<dbReference type="Gene3D" id="1.20.1080.10">
    <property type="entry name" value="Glycerol uptake facilitator protein"/>
    <property type="match status" value="1"/>
</dbReference>
<dbReference type="EMBL" id="JADGIZ020000020">
    <property type="protein sequence ID" value="KAL2915913.1"/>
    <property type="molecule type" value="Genomic_DNA"/>
</dbReference>